<dbReference type="Gene3D" id="2.60.40.10">
    <property type="entry name" value="Immunoglobulins"/>
    <property type="match status" value="3"/>
</dbReference>
<evidence type="ECO:0000256" key="12">
    <source>
        <dbReference type="PROSITE-ProRule" id="PRU00152"/>
    </source>
</evidence>
<dbReference type="RefSeq" id="XP_013386005.1">
    <property type="nucleotide sequence ID" value="XM_013530551.1"/>
</dbReference>
<keyword evidence="5 14" id="KW-0812">Transmembrane</keyword>
<feature type="region of interest" description="Disordered" evidence="13">
    <location>
        <begin position="2560"/>
        <end position="2580"/>
    </location>
</feature>
<gene>
    <name evidence="18" type="primary">LOC106155635</name>
</gene>
<dbReference type="FunFam" id="2.60.60.20:FF:000022">
    <property type="entry name" value="Uncharacterized protein"/>
    <property type="match status" value="1"/>
</dbReference>
<dbReference type="Proteomes" id="UP000085678">
    <property type="component" value="Unplaced"/>
</dbReference>
<evidence type="ECO:0000259" key="16">
    <source>
        <dbReference type="PROSITE" id="PS50095"/>
    </source>
</evidence>
<feature type="transmembrane region" description="Helical" evidence="14">
    <location>
        <begin position="3507"/>
        <end position="3528"/>
    </location>
</feature>
<dbReference type="Pfam" id="PF01477">
    <property type="entry name" value="PLAT"/>
    <property type="match status" value="1"/>
</dbReference>
<proteinExistence type="inferred from homology"/>
<evidence type="ECO:0000256" key="10">
    <source>
        <dbReference type="ARBA" id="ARBA00023180"/>
    </source>
</evidence>
<dbReference type="InterPro" id="IPR002859">
    <property type="entry name" value="PKD/REJ-like"/>
</dbReference>
<reference evidence="18" key="1">
    <citation type="submission" date="2025-08" db="UniProtKB">
        <authorList>
            <consortium name="RefSeq"/>
        </authorList>
    </citation>
    <scope>IDENTIFICATION</scope>
    <source>
        <tissue evidence="18">Gonads</tissue>
    </source>
</reference>
<evidence type="ECO:0000256" key="8">
    <source>
        <dbReference type="ARBA" id="ARBA00023069"/>
    </source>
</evidence>
<keyword evidence="8" id="KW-0969">Cilium</keyword>
<dbReference type="GO" id="GO:0005509">
    <property type="term" value="F:calcium ion binding"/>
    <property type="evidence" value="ECO:0007669"/>
    <property type="project" value="InterPro"/>
</dbReference>
<feature type="transmembrane region" description="Helical" evidence="14">
    <location>
        <begin position="3417"/>
        <end position="3438"/>
    </location>
</feature>
<comment type="similarity">
    <text evidence="3">Belongs to the polycystin family.</text>
</comment>
<dbReference type="InterPro" id="IPR013122">
    <property type="entry name" value="PKD1_2_channel"/>
</dbReference>
<feature type="transmembrane region" description="Helical" evidence="14">
    <location>
        <begin position="3466"/>
        <end position="3486"/>
    </location>
</feature>
<keyword evidence="4" id="KW-1003">Cell membrane</keyword>
<dbReference type="SUPFAM" id="SSF49723">
    <property type="entry name" value="Lipase/lipooxygenase domain (PLAT/LH2 domain)"/>
    <property type="match status" value="1"/>
</dbReference>
<dbReference type="InterPro" id="IPR051223">
    <property type="entry name" value="Polycystin"/>
</dbReference>
<dbReference type="InterPro" id="IPR013783">
    <property type="entry name" value="Ig-like_fold"/>
</dbReference>
<comment type="subcellular location">
    <subcellularLocation>
        <location evidence="2">Cell membrane</location>
        <topology evidence="2">Multi-pass membrane protein</topology>
    </subcellularLocation>
    <subcellularLocation>
        <location evidence="1">Cell projection</location>
        <location evidence="1">Cilium</location>
    </subcellularLocation>
</comment>
<accession>A0A1S3HIQ6</accession>
<dbReference type="KEGG" id="lak:106155635"/>
<dbReference type="PANTHER" id="PTHR10877">
    <property type="entry name" value="POLYCYSTIN FAMILY MEMBER"/>
    <property type="match status" value="1"/>
</dbReference>
<dbReference type="GO" id="GO:0005886">
    <property type="term" value="C:plasma membrane"/>
    <property type="evidence" value="ECO:0007669"/>
    <property type="project" value="UniProtKB-SubCell"/>
</dbReference>
<dbReference type="GO" id="GO:0050982">
    <property type="term" value="P:detection of mechanical stimulus"/>
    <property type="evidence" value="ECO:0007669"/>
    <property type="project" value="TreeGrafter"/>
</dbReference>
<keyword evidence="17" id="KW-1185">Reference proteome</keyword>
<dbReference type="GO" id="GO:0005929">
    <property type="term" value="C:cilium"/>
    <property type="evidence" value="ECO:0007669"/>
    <property type="project" value="UniProtKB-SubCell"/>
</dbReference>
<keyword evidence="6" id="KW-0732">Signal</keyword>
<evidence type="ECO:0000256" key="9">
    <source>
        <dbReference type="ARBA" id="ARBA00023136"/>
    </source>
</evidence>
<feature type="compositionally biased region" description="Basic and acidic residues" evidence="13">
    <location>
        <begin position="2959"/>
        <end position="2969"/>
    </location>
</feature>
<dbReference type="Gene3D" id="2.60.60.20">
    <property type="entry name" value="PLAT/LH2 domain"/>
    <property type="match status" value="1"/>
</dbReference>
<evidence type="ECO:0000259" key="15">
    <source>
        <dbReference type="PROSITE" id="PS50093"/>
    </source>
</evidence>
<evidence type="ECO:0000256" key="1">
    <source>
        <dbReference type="ARBA" id="ARBA00004138"/>
    </source>
</evidence>
<dbReference type="STRING" id="7574.A0A1S3HIQ6"/>
<feature type="domain" description="PKD" evidence="15">
    <location>
        <begin position="562"/>
        <end position="637"/>
    </location>
</feature>
<keyword evidence="9 14" id="KW-0472">Membrane</keyword>
<dbReference type="Pfam" id="PF20519">
    <property type="entry name" value="Polycystin_dom"/>
    <property type="match status" value="1"/>
</dbReference>
<organism evidence="17 18">
    <name type="scientific">Lingula anatina</name>
    <name type="common">Brachiopod</name>
    <name type="synonym">Lingula unguis</name>
    <dbReference type="NCBI Taxonomy" id="7574"/>
    <lineage>
        <taxon>Eukaryota</taxon>
        <taxon>Metazoa</taxon>
        <taxon>Spiralia</taxon>
        <taxon>Lophotrochozoa</taxon>
        <taxon>Brachiopoda</taxon>
        <taxon>Linguliformea</taxon>
        <taxon>Lingulata</taxon>
        <taxon>Lingulida</taxon>
        <taxon>Linguloidea</taxon>
        <taxon>Lingulidae</taxon>
        <taxon>Lingula</taxon>
    </lineage>
</organism>
<keyword evidence="11" id="KW-0966">Cell projection</keyword>
<dbReference type="FunFam" id="1.10.287.70:FF:000086">
    <property type="entry name" value="Polycystic kidney disease 2"/>
    <property type="match status" value="1"/>
</dbReference>
<dbReference type="SUPFAM" id="SSF49299">
    <property type="entry name" value="PKD domain"/>
    <property type="match status" value="5"/>
</dbReference>
<dbReference type="InterPro" id="IPR046791">
    <property type="entry name" value="Polycystin_dom"/>
</dbReference>
<dbReference type="PROSITE" id="PS50095">
    <property type="entry name" value="PLAT"/>
    <property type="match status" value="1"/>
</dbReference>
<keyword evidence="7 14" id="KW-1133">Transmembrane helix</keyword>
<dbReference type="Pfam" id="PF00801">
    <property type="entry name" value="PKD"/>
    <property type="match status" value="3"/>
</dbReference>
<feature type="compositionally biased region" description="Low complexity" evidence="13">
    <location>
        <begin position="2367"/>
        <end position="2388"/>
    </location>
</feature>
<dbReference type="PROSITE" id="PS50093">
    <property type="entry name" value="PKD"/>
    <property type="match status" value="3"/>
</dbReference>
<evidence type="ECO:0000313" key="18">
    <source>
        <dbReference type="RefSeq" id="XP_013386005.1"/>
    </source>
</evidence>
<dbReference type="InterPro" id="IPR001024">
    <property type="entry name" value="PLAT/LH2_dom"/>
</dbReference>
<evidence type="ECO:0000256" key="5">
    <source>
        <dbReference type="ARBA" id="ARBA00022692"/>
    </source>
</evidence>
<dbReference type="SMART" id="SM00089">
    <property type="entry name" value="PKD"/>
    <property type="match status" value="4"/>
</dbReference>
<evidence type="ECO:0000256" key="13">
    <source>
        <dbReference type="SAM" id="MobiDB-lite"/>
    </source>
</evidence>
<evidence type="ECO:0000256" key="11">
    <source>
        <dbReference type="ARBA" id="ARBA00023273"/>
    </source>
</evidence>
<comment type="caution">
    <text evidence="12">Lacks conserved residue(s) required for the propagation of feature annotation.</text>
</comment>
<feature type="region of interest" description="Disordered" evidence="13">
    <location>
        <begin position="2949"/>
        <end position="2971"/>
    </location>
</feature>
<feature type="domain" description="PLAT" evidence="16">
    <location>
        <begin position="2661"/>
        <end position="2778"/>
    </location>
</feature>
<dbReference type="GeneID" id="106155635"/>
<evidence type="ECO:0000313" key="17">
    <source>
        <dbReference type="Proteomes" id="UP000085678"/>
    </source>
</evidence>
<dbReference type="GO" id="GO:0005262">
    <property type="term" value="F:calcium channel activity"/>
    <property type="evidence" value="ECO:0007669"/>
    <property type="project" value="TreeGrafter"/>
</dbReference>
<dbReference type="SUPFAM" id="SSF81324">
    <property type="entry name" value="Voltage-gated potassium channels"/>
    <property type="match status" value="1"/>
</dbReference>
<evidence type="ECO:0000256" key="7">
    <source>
        <dbReference type="ARBA" id="ARBA00022989"/>
    </source>
</evidence>
<feature type="domain" description="PKD" evidence="15">
    <location>
        <begin position="1287"/>
        <end position="1349"/>
    </location>
</feature>
<dbReference type="InterPro" id="IPR003915">
    <property type="entry name" value="PKD_2"/>
</dbReference>
<evidence type="ECO:0000256" key="4">
    <source>
        <dbReference type="ARBA" id="ARBA00022475"/>
    </source>
</evidence>
<keyword evidence="10" id="KW-0325">Glycoprotein</keyword>
<dbReference type="InterPro" id="IPR035986">
    <property type="entry name" value="PKD_dom_sf"/>
</dbReference>
<dbReference type="Gene3D" id="1.10.287.70">
    <property type="match status" value="1"/>
</dbReference>
<dbReference type="PANTHER" id="PTHR10877:SF194">
    <property type="entry name" value="LOCATION OF VULVA DEFECTIVE 1"/>
    <property type="match status" value="1"/>
</dbReference>
<evidence type="ECO:0000256" key="14">
    <source>
        <dbReference type="SAM" id="Phobius"/>
    </source>
</evidence>
<feature type="transmembrane region" description="Helical" evidence="14">
    <location>
        <begin position="3374"/>
        <end position="3397"/>
    </location>
</feature>
<dbReference type="InterPro" id="IPR000601">
    <property type="entry name" value="PKD_dom"/>
</dbReference>
<name>A0A1S3HIQ6_LINAN</name>
<feature type="transmembrane region" description="Helical" evidence="14">
    <location>
        <begin position="3564"/>
        <end position="3594"/>
    </location>
</feature>
<dbReference type="Pfam" id="PF08016">
    <property type="entry name" value="PKD_channel"/>
    <property type="match status" value="1"/>
</dbReference>
<protein>
    <submittedName>
        <fullName evidence="18">Uncharacterized protein LOC106155635 isoform X1</fullName>
    </submittedName>
</protein>
<dbReference type="InParanoid" id="A0A1S3HIQ6"/>
<feature type="transmembrane region" description="Helical" evidence="14">
    <location>
        <begin position="2824"/>
        <end position="2844"/>
    </location>
</feature>
<dbReference type="InterPro" id="IPR022409">
    <property type="entry name" value="PKD/Chitinase_dom"/>
</dbReference>
<sequence>MCSCSNSYGGSGPAVSASCDVPCVGDSSEMCGGSVGTPTYLSVYNSSVSVKLVTIANLPAMVERGVSVAIELNNTAGAVVDYVVEVSDDCNSSPHILNDTVGGIVNHVFCRQGSSKVLVQAYDDYGKTAVATKKVTVHTPVSGTNISCPLHVAQGEEFNVTFDVPFGTNMDVALNMDDGNAPLEFHIQDAAEVKVGLVDIPAAATSQSAAKIYFQKNYIFKTHGYITRWKYNSIANGDVYFQVFRPTCTSGNKFCLRSYTCISETANCNAETSIWRRQCTAKFDLHKRACPSDAEPLVPVRPAAWSGLTTFDFVAETQITVSQQGVQTFSLPKDEYIAVQPGDVIAVYQPSAVTIAISDSSVGVIQRFHNSGTGFGTRTTGGYTLSGSEASETFYHHVQAVVTRNVTGRRSHSYSDANLSKNVSLTVRNRHTGANATQETVSCLIDVQAKVANVCMVFNESEPTNGVVRLSIPPHPGNKVYYEWHFGDDSYNVTYNVREMTHVWTTAGVYNVTMYAYNDISSASCQQEIIIQDTIENLTLTSQQVASVLTQPSKVTFEIAQGTNVTWDFVMSDGATVQLLHDETNNAVVAENLGLSGFLNHTFQEIGNYSVTVTASNLINSAEATVFIPIQCVIAGMAITPPLPVLYMSETIIQIHTANGSNAEFNSTFNGNSSRNFSMADACTGGVILEEIPCSTTTPLPTTPMPANTVGDMNSTTGFFSTTTDDLTLNYTMDANFTTTTTTMGTTTAQVCTREVIIPNCCPMVGYVHIIPEDYDEQIGCYDVTVTATNLVTPAYTVNATVCIDYGIEDLNVVSSEFCVTPNTQVCFNYTVTRASTVSNTIDYQDGTIFEDFHPVISNDTMLTYCHSWSNIGTYVVNFTAVNPVDRQERLVTVKIEHAVEDFSLDSNAPVAVWPNGTCDAFFTIAFGGNVPVATDAYYEYEIPYHVVETSGNGTVTTVAVSAVSSSGNDSSSGNTTSAPTTVEPTFLHRRKTYLNISTSSPVTDHDTCPSFGTYNVTLNISNCVSYDILATTLVVDEPILGLAITADPYFVVINTNSYICVEVTWGSRLNVTLDYGDGTPLEIFEYNRTGSNCFLHNYTSGGNFTLNATAVNSVSSARVSAPSPIIVQVPVDGFKLTGPSMGMVLEPEWMIEMEFHLLHENGVLLPSDAFYNISFGDGNSTEVRPLEVSTNMTGNLTDYSFYISFSHRYYRGDRYTVSVEIFNLASKVIYPFVIDIYEKITNLQWEVYSFETVNSIDVYSIGFGPQQDYFPLEKYVYMNASTTKGGGSVNYTWNLGDGSGTQTKFGDPTFAYLFLNPGTYNVTLNASNPLSWAAVSKVITLQKSAKANPGIVLEGVSSAARNTTFLYQVVFGGASIPTDACYFFDFKDSLSDGGRYAFLGDQSQCQSSHSALWASYSSRFTDASSTQLEDLKNANPTVAFSISVENIFQTTGVFNLSLQIDNIVSRVDLFKVTGVTRGPCQWPQVSFDLMKCQVDCDNFMPNTKRHYKSEKLDVEASVKINCSSTKISHYTWTVHKLDCETLVEELYPLPDLTLYSSDQPLPTLTIPPNTLPYGCYKFTLNVSMDGEIGIENVTSTYVRIVKSPLHCGFAAGQFSRRKWGTNFTIDALTNSYDPDVGQGNQTGITYKWLCRRACEELPKYNANYTQQTEPSSSTCDDIETGADPGGCFRFDMIDTPGIMDNWTTGEIIFNSDQTYELKVIELTVVVQKDDRVCVATHGINVTMGDPPDIDIVCKANCAEKLNPKEAFTTEVSIKARRRGQAYEYQWELMKICTIGQNPYTTPYWPHDQWIGAVQGTGITTSGLYLDNTLFQETDRCIYHLIAKAWRPGQSDNYGENRRTFTINEPPRAGNCTVVPSNGSALETKYNVECFEDFLDEDLPLGYKLFYRITSADEWSMVDEGPNPFLREDAYLPQGNSENSFILQLKLEATDAIKGVVSIEMTTTVNPPAAEVMASMMGNMTGPEGYISTLSNSGDIRGMMQTLVVLITYMNINNQYEGRTELMDSIQATNATLSELLLVPEADRTDAQNAEITTHQNSLSSLQLEYNTGYNAWLVLRTQIRTEICQVIGDLTVTSLSITRLVISGVASIVQITNEITYDAVASITTFTESAYQVLYDNKDDMEPSVLMPNCQMIQEIIGSLTLVLNNLGKSGDVLQSDINAQNTKLFAVMDDVTDLLASVMVTSQPPITVNSSSMNTNITRIYPEDMNSQSAGNTQINFPPASNFLGTGNETSSTLCIKMTSMTSNPFSSNSSNSSSAPTSPTTGLVALSMTDDAGSTINATKLDVPVVLEIKVDNPQMPEVSTNYTTPTSKKFVVHKASSPAYAAVIISTRYWDPPPPPSNETDDTSISNTTATNSSSSSTNSSSSATLRRLLSVSNSSLDSNSTTLNETLETPANYSYMVYVGVKRRPTEEDHDFNCSVPRTEDDIGDLNDTSNRYYYGIPPDPWTCYIPGSWINQSEPYTLYWGVRLNIDNTSELWNENLTETGVGYQTSTFFATCVYWSDVKEAFVSDGCEVGPLTTVDSIQCICYHLSDPAEDESATSDTTSSGGTSSGGTSVAATPKKAASKSWFGGGFSIPMNTIDFTDSAFNKLDENPIIFATMIGIVCFYMVMCIWARKQDKIDELKAGTSPLPDNDPRHKYLYELLVYTGGRSGGGTTAKVSMVFTGDEDETEPRLIDDDRRRVFERGGVDCFLMACPRPLGQLAHIRVWHDNSGKSPSWFFSRLQVTDLQTKQKFFFICDRWFAVEEDDGLIDRVIPLAGKEELTQFNHLFWTQTKKNLYDGHIWFSIFTRPRRSKFTRVQRLSCVLSLLFTTMLSNIMFYKADSNTTPQTYKVGPFSFTLEGIITGIIASLIVFPINLLIVQLFRLSKEKPKKSITESEWRPPTANINSALDRELEHQKEFLETGDHQHRLLMTGTPEPTLLSYNRMPDAAPQRPVTPKEDEKSDKKKDKKKKKTAFRFPWWGIYIGYVVCFISVVVSIYFTTEFGGPFGAEKSAEWMASFFISLLESVCFTQPIKVFILAVFYALIIKNPDTEDDAGPEEGLKSNEEYLHKNFTDKDVAKGLAPAKAKYAPEPPDEEYLKSAREQRFKEMAMMQIIREILVYLFFLYMLFTVSYGNRDPWSYFYYSNVEEVFSKGSHQPDGFALGSVRTQGDVWKYINQTVIPGIFSEKFYDGQDQSFLTGFLADYQSYRVGAPRLRLVRTKPGKCAYPISKMLKECRESYSMFGEDEDSYQKGWKPLNTSDPTMQADNYWRFRDSGETDGYPVFGLLTMYGGGGYVAELGTSMESARTAIKELYDNRWVDRYARALFVEFVVWNPNVNLFAISSIAIEFPESGGAWPFYKVQILRLDRYYGTYMFVVMACELITIIFIIYFLVREIRLIKQERREYFKKFWNVVEFTVVVCLVLAIVMCMYRLLIGNFTSSEFKKNKHKFVNFQYVGYWDEMYGYFLAILVFLAVLKSMRLLRFNKRMSIIGVTLKEAGKPMITFGIVFFVLFFAYAQLMYNIFGHMLLDYSTFITCCETMFSMMLNKFDFYQIDEINPFFARIVFVSFMVIVSFIMVNLFLTLIMEAFAWAKFDLSKQKNDYEIVDFMVSRFKGLFGMSTQKKPEPYVPSQFQYVGGDEGNCEDLGNKIDSMIGRLETYLNLKADDKEMMKEMKNTTAKNKKRILMS</sequence>
<feature type="domain" description="PKD" evidence="15">
    <location>
        <begin position="477"/>
        <end position="538"/>
    </location>
</feature>
<dbReference type="OrthoDB" id="444119at2759"/>
<dbReference type="SMART" id="SM00308">
    <property type="entry name" value="LH2"/>
    <property type="match status" value="1"/>
</dbReference>
<feature type="region of interest" description="Disordered" evidence="13">
    <location>
        <begin position="2355"/>
        <end position="2388"/>
    </location>
</feature>
<evidence type="ECO:0000256" key="2">
    <source>
        <dbReference type="ARBA" id="ARBA00004651"/>
    </source>
</evidence>
<dbReference type="InterPro" id="IPR036392">
    <property type="entry name" value="PLAT/LH2_dom_sf"/>
</dbReference>
<dbReference type="PRINTS" id="PR01433">
    <property type="entry name" value="POLYCYSTIN2"/>
</dbReference>
<feature type="transmembrane region" description="Helical" evidence="14">
    <location>
        <begin position="2617"/>
        <end position="2636"/>
    </location>
</feature>
<feature type="compositionally biased region" description="Low complexity" evidence="13">
    <location>
        <begin position="2562"/>
        <end position="2580"/>
    </location>
</feature>
<evidence type="ECO:0000256" key="6">
    <source>
        <dbReference type="ARBA" id="ARBA00022729"/>
    </source>
</evidence>
<feature type="transmembrane region" description="Helical" evidence="14">
    <location>
        <begin position="2864"/>
        <end position="2886"/>
    </location>
</feature>
<dbReference type="Pfam" id="PF02010">
    <property type="entry name" value="REJ"/>
    <property type="match status" value="1"/>
</dbReference>
<evidence type="ECO:0000256" key="3">
    <source>
        <dbReference type="ARBA" id="ARBA00007200"/>
    </source>
</evidence>
<feature type="transmembrane region" description="Helical" evidence="14">
    <location>
        <begin position="3118"/>
        <end position="3138"/>
    </location>
</feature>
<feature type="transmembrane region" description="Helical" evidence="14">
    <location>
        <begin position="3023"/>
        <end position="3049"/>
    </location>
</feature>
<dbReference type="CDD" id="cd00146">
    <property type="entry name" value="PKD"/>
    <property type="match status" value="2"/>
</dbReference>
<feature type="transmembrane region" description="Helical" evidence="14">
    <location>
        <begin position="2981"/>
        <end position="3003"/>
    </location>
</feature>